<evidence type="ECO:0000256" key="8">
    <source>
        <dbReference type="ARBA" id="ARBA00022840"/>
    </source>
</evidence>
<dbReference type="Gene3D" id="1.20.1560.10">
    <property type="entry name" value="ABC transporter type 1, transmembrane domain"/>
    <property type="match status" value="1"/>
</dbReference>
<feature type="transmembrane region" description="Helical" evidence="13">
    <location>
        <begin position="168"/>
        <end position="187"/>
    </location>
</feature>
<keyword evidence="4" id="KW-0934">Plastid</keyword>
<protein>
    <submittedName>
        <fullName evidence="16">Uncharacterized protein</fullName>
    </submittedName>
</protein>
<dbReference type="Proteomes" id="UP000825935">
    <property type="component" value="Chromosome 7"/>
</dbReference>
<feature type="transmembrane region" description="Helical" evidence="13">
    <location>
        <begin position="937"/>
        <end position="960"/>
    </location>
</feature>
<feature type="region of interest" description="Disordered" evidence="12">
    <location>
        <begin position="615"/>
        <end position="638"/>
    </location>
</feature>
<dbReference type="SMART" id="SM00382">
    <property type="entry name" value="AAA"/>
    <property type="match status" value="2"/>
</dbReference>
<organism evidence="16 17">
    <name type="scientific">Ceratopteris richardii</name>
    <name type="common">Triangle waterfern</name>
    <dbReference type="NCBI Taxonomy" id="49495"/>
    <lineage>
        <taxon>Eukaryota</taxon>
        <taxon>Viridiplantae</taxon>
        <taxon>Streptophyta</taxon>
        <taxon>Embryophyta</taxon>
        <taxon>Tracheophyta</taxon>
        <taxon>Polypodiopsida</taxon>
        <taxon>Polypodiidae</taxon>
        <taxon>Polypodiales</taxon>
        <taxon>Pteridineae</taxon>
        <taxon>Pteridaceae</taxon>
        <taxon>Parkerioideae</taxon>
        <taxon>Ceratopteris</taxon>
    </lineage>
</organism>
<sequence>MELAVDKEIAEAGQAAMDGESTHTQQSDDGLLQLFRFADPLDKLLMALGTCGALVAGTPLPLCAFLFGKVLDDAHSSIGYLDIQEKRMTETAVHAFIAGLIAAVAYFLQVACWMTVGERQAERMRYLYLKSLLRQDLSFYDQEVTAGDAMESIIVDAFHIKQATGEKIGNLLQIFGTLLSGYIIAFIEGWKLTFVASIAIPLIVISGFTMGSIVSKISKSVSAANSKASCIVEQVITAIRTVVPFGGERKALKTYNGALRDVAKAGLQEAIATGTGVGIMVFFTFGIYAITLWFGLHFIVNEGYTGGQVMTVLFSVIIGTGMVGQCIPSMNAISCGRTAACKMMRVIGRVPSVDVWDDSGRVLHGLRGEIELRKVSFAYPTRPDYRIFQDLSLRIPAGTTLALVGESGSGKSTIVSLIERFYDPLSGQVCVDGIDLRHLRLSWFRQQVALVAQEPVLLQGSIRDNIAYGKEGSAATDEEVLTAAKKAEAANFVARLPQGMETPVGQGGVQLSGGQKQRIAVARALLKNPRILLLDEATSALDAESENALHRALDTAMQQSIERTTVIVAHRLTTVKNADFIAVLQRGSVAEEGTYTELINKADGAFAQLVQLEERQREKEEHPKEGMGFASASDQWPRRSVARRSGSIGSISSLGSFHQESVEKDTLGSFYQESVDKGSFSEAGANSKASAVSASVSCTHALRLAVMNKPETPLVLLGSIAAACNGAIFPIVGLFITNIIQVFFMPRKDVITSGMVWIYFFIGLAFLSLVLTPVQVISFFVAGERLVYRIRSLTFDKILHQDIKWFDHTDNASGLISSRLQQDAALMRVVGGDGVSTIVQNLTTVGVGLFIAMSTCWQLALLFIALLPFYSLDACMQMKLGEAFDAKTKAIYEETGQIAYEALSNIRTVASFCAEKKILSLYRTKSHNCLKDGRRQALIAGIGFAITYVMMFGSLSLSFWAGGKLIFNRQVDFDGFVKTFLTVELSATAIALSLGAAPDFFHVKMAMASIFKLLDMGENDLATGMKLKQLRGEVKFEHVEFAYPARPDIHIISNLSFSLEAGKEVPFAIDCLVDYVEQWRAANQTIALVGHSGCGKSTVLALMQRFYDPDAGRILLDNVDIRQLQMKWLRRQFGLVGQEPFLFNDTIRANIEYGVEGKVADELLQRAAEVANADKFISAMPDGYDTIVGERGVQLSGGQKQRVAIARAMIRDPTILLLDEATSALDSESEVIVQEALERAAAGRSTMVVAHRLSTVRKADLIVVLHDGRVAEQGSHDELVAMKDGIYASFVKISSHSNNEHS</sequence>
<dbReference type="CDD" id="cd18577">
    <property type="entry name" value="ABC_6TM_Pgp_ABCB1_D1_like"/>
    <property type="match status" value="1"/>
</dbReference>
<feature type="domain" description="ABC transmembrane type-1" evidence="15">
    <location>
        <begin position="716"/>
        <end position="1000"/>
    </location>
</feature>
<evidence type="ECO:0000259" key="15">
    <source>
        <dbReference type="PROSITE" id="PS50929"/>
    </source>
</evidence>
<feature type="transmembrane region" description="Helical" evidence="13">
    <location>
        <begin position="308"/>
        <end position="327"/>
    </location>
</feature>
<dbReference type="InterPro" id="IPR027417">
    <property type="entry name" value="P-loop_NTPase"/>
</dbReference>
<evidence type="ECO:0000256" key="4">
    <source>
        <dbReference type="ARBA" id="ARBA00022528"/>
    </source>
</evidence>
<evidence type="ECO:0000256" key="12">
    <source>
        <dbReference type="SAM" id="MobiDB-lite"/>
    </source>
</evidence>
<dbReference type="GO" id="GO:0005743">
    <property type="term" value="C:mitochondrial inner membrane"/>
    <property type="evidence" value="ECO:0007669"/>
    <property type="project" value="TreeGrafter"/>
</dbReference>
<dbReference type="PROSITE" id="PS00211">
    <property type="entry name" value="ABC_TRANSPORTER_1"/>
    <property type="match status" value="2"/>
</dbReference>
<feature type="transmembrane region" description="Helical" evidence="13">
    <location>
        <begin position="849"/>
        <end position="870"/>
    </location>
</feature>
<dbReference type="GO" id="GO:0010328">
    <property type="term" value="F:auxin influx transmembrane transporter activity"/>
    <property type="evidence" value="ECO:0007669"/>
    <property type="project" value="UniProtKB-ARBA"/>
</dbReference>
<keyword evidence="9 13" id="KW-1133">Transmembrane helix</keyword>
<evidence type="ECO:0000313" key="16">
    <source>
        <dbReference type="EMBL" id="KAH7432150.1"/>
    </source>
</evidence>
<evidence type="ECO:0000256" key="1">
    <source>
        <dbReference type="ARBA" id="ARBA00004651"/>
    </source>
</evidence>
<dbReference type="PANTHER" id="PTHR43394:SF16">
    <property type="entry name" value="ABC TRANSPORTER B FAMILY MEMBER 4-LIKE ISOFORM X1"/>
    <property type="match status" value="1"/>
</dbReference>
<feature type="transmembrane region" description="Helical" evidence="13">
    <location>
        <begin position="980"/>
        <end position="1001"/>
    </location>
</feature>
<dbReference type="GO" id="GO:0016887">
    <property type="term" value="F:ATP hydrolysis activity"/>
    <property type="evidence" value="ECO:0007669"/>
    <property type="project" value="InterPro"/>
</dbReference>
<evidence type="ECO:0000313" key="17">
    <source>
        <dbReference type="Proteomes" id="UP000825935"/>
    </source>
</evidence>
<dbReference type="InterPro" id="IPR017871">
    <property type="entry name" value="ABC_transporter-like_CS"/>
</dbReference>
<evidence type="ECO:0000256" key="7">
    <source>
        <dbReference type="ARBA" id="ARBA00022741"/>
    </source>
</evidence>
<feature type="domain" description="ABC transporter" evidence="14">
    <location>
        <begin position="1034"/>
        <end position="1292"/>
    </location>
</feature>
<keyword evidence="5 13" id="KW-0812">Transmembrane</keyword>
<dbReference type="InterPro" id="IPR011527">
    <property type="entry name" value="ABC1_TM_dom"/>
</dbReference>
<feature type="domain" description="ABC transporter" evidence="14">
    <location>
        <begin position="370"/>
        <end position="611"/>
    </location>
</feature>
<feature type="transmembrane region" description="Helical" evidence="13">
    <location>
        <begin position="756"/>
        <end position="782"/>
    </location>
</feature>
<keyword evidence="17" id="KW-1185">Reference proteome</keyword>
<evidence type="ECO:0000256" key="10">
    <source>
        <dbReference type="ARBA" id="ARBA00023136"/>
    </source>
</evidence>
<evidence type="ECO:0000256" key="11">
    <source>
        <dbReference type="ARBA" id="ARBA00023180"/>
    </source>
</evidence>
<dbReference type="PROSITE" id="PS50893">
    <property type="entry name" value="ABC_TRANSPORTER_2"/>
    <property type="match status" value="2"/>
</dbReference>
<dbReference type="Pfam" id="PF00005">
    <property type="entry name" value="ABC_tran"/>
    <property type="match status" value="2"/>
</dbReference>
<keyword evidence="6" id="KW-0677">Repeat</keyword>
<feature type="domain" description="ABC transmembrane type-1" evidence="15">
    <location>
        <begin position="47"/>
        <end position="333"/>
    </location>
</feature>
<evidence type="ECO:0000256" key="3">
    <source>
        <dbReference type="ARBA" id="ARBA00022448"/>
    </source>
</evidence>
<keyword evidence="3" id="KW-0813">Transport</keyword>
<dbReference type="GO" id="GO:0010329">
    <property type="term" value="F:auxin efflux transmembrane transporter activity"/>
    <property type="evidence" value="ECO:0007669"/>
    <property type="project" value="UniProtKB-ARBA"/>
</dbReference>
<feature type="transmembrane region" description="Helical" evidence="13">
    <location>
        <begin position="44"/>
        <end position="67"/>
    </location>
</feature>
<comment type="caution">
    <text evidence="16">The sequence shown here is derived from an EMBL/GenBank/DDBJ whole genome shotgun (WGS) entry which is preliminary data.</text>
</comment>
<dbReference type="FunFam" id="3.40.50.300:FF:000066">
    <property type="entry name" value="ABC transporter B family member 1"/>
    <property type="match status" value="1"/>
</dbReference>
<feature type="transmembrane region" description="Helical" evidence="13">
    <location>
        <begin position="95"/>
        <end position="116"/>
    </location>
</feature>
<keyword evidence="4" id="KW-0150">Chloroplast</keyword>
<dbReference type="GO" id="GO:0090374">
    <property type="term" value="P:oligopeptide export from mitochondrion"/>
    <property type="evidence" value="ECO:0007669"/>
    <property type="project" value="TreeGrafter"/>
</dbReference>
<dbReference type="PANTHER" id="PTHR43394">
    <property type="entry name" value="ATP-DEPENDENT PERMEASE MDL1, MITOCHONDRIAL"/>
    <property type="match status" value="1"/>
</dbReference>
<accession>A0A8T2UC86</accession>
<dbReference type="PROSITE" id="PS50929">
    <property type="entry name" value="ABC_TM1F"/>
    <property type="match status" value="2"/>
</dbReference>
<feature type="compositionally biased region" description="Basic and acidic residues" evidence="12">
    <location>
        <begin position="615"/>
        <end position="625"/>
    </location>
</feature>
<evidence type="ECO:0000256" key="13">
    <source>
        <dbReference type="SAM" id="Phobius"/>
    </source>
</evidence>
<dbReference type="GO" id="GO:0005886">
    <property type="term" value="C:plasma membrane"/>
    <property type="evidence" value="ECO:0007669"/>
    <property type="project" value="UniProtKB-SubCell"/>
</dbReference>
<reference evidence="16" key="1">
    <citation type="submission" date="2021-08" db="EMBL/GenBank/DDBJ databases">
        <title>WGS assembly of Ceratopteris richardii.</title>
        <authorList>
            <person name="Marchant D.B."/>
            <person name="Chen G."/>
            <person name="Jenkins J."/>
            <person name="Shu S."/>
            <person name="Leebens-Mack J."/>
            <person name="Grimwood J."/>
            <person name="Schmutz J."/>
            <person name="Soltis P."/>
            <person name="Soltis D."/>
            <person name="Chen Z.-H."/>
        </authorList>
    </citation>
    <scope>NUCLEOTIDE SEQUENCE</scope>
    <source>
        <strain evidence="16">Whitten #5841</strain>
        <tissue evidence="16">Leaf</tissue>
    </source>
</reference>
<evidence type="ECO:0000256" key="9">
    <source>
        <dbReference type="ARBA" id="ARBA00022989"/>
    </source>
</evidence>
<dbReference type="FunFam" id="3.40.50.300:FF:000967">
    <property type="entry name" value="ABC multidrug transporter mdr4"/>
    <property type="match status" value="1"/>
</dbReference>
<evidence type="ECO:0000256" key="6">
    <source>
        <dbReference type="ARBA" id="ARBA00022737"/>
    </source>
</evidence>
<comment type="similarity">
    <text evidence="2">Belongs to the ABC transporter superfamily. ABCB family. Multidrug resistance exporter (TC 3.A.1.201) subfamily.</text>
</comment>
<dbReference type="CDD" id="cd18578">
    <property type="entry name" value="ABC_6TM_Pgp_ABCB1_D2_like"/>
    <property type="match status" value="1"/>
</dbReference>
<comment type="subcellular location">
    <subcellularLocation>
        <location evidence="1">Cell membrane</location>
        <topology evidence="1">Multi-pass membrane protein</topology>
    </subcellularLocation>
</comment>
<dbReference type="InterPro" id="IPR036640">
    <property type="entry name" value="ABC1_TM_sf"/>
</dbReference>
<dbReference type="EMBL" id="CM035412">
    <property type="protein sequence ID" value="KAH7432150.1"/>
    <property type="molecule type" value="Genomic_DNA"/>
</dbReference>
<feature type="transmembrane region" description="Helical" evidence="13">
    <location>
        <begin position="270"/>
        <end position="296"/>
    </location>
</feature>
<feature type="transmembrane region" description="Helical" evidence="13">
    <location>
        <begin position="714"/>
        <end position="744"/>
    </location>
</feature>
<dbReference type="InterPro" id="IPR003593">
    <property type="entry name" value="AAA+_ATPase"/>
</dbReference>
<dbReference type="GO" id="GO:0005524">
    <property type="term" value="F:ATP binding"/>
    <property type="evidence" value="ECO:0007669"/>
    <property type="project" value="UniProtKB-KW"/>
</dbReference>
<evidence type="ECO:0000256" key="2">
    <source>
        <dbReference type="ARBA" id="ARBA00007577"/>
    </source>
</evidence>
<dbReference type="SUPFAM" id="SSF52540">
    <property type="entry name" value="P-loop containing nucleoside triphosphate hydrolases"/>
    <property type="match status" value="2"/>
</dbReference>
<keyword evidence="7" id="KW-0547">Nucleotide-binding</keyword>
<proteinExistence type="inferred from homology"/>
<evidence type="ECO:0000259" key="14">
    <source>
        <dbReference type="PROSITE" id="PS50893"/>
    </source>
</evidence>
<dbReference type="SUPFAM" id="SSF90123">
    <property type="entry name" value="ABC transporter transmembrane region"/>
    <property type="match status" value="2"/>
</dbReference>
<keyword evidence="10 13" id="KW-0472">Membrane</keyword>
<dbReference type="InterPro" id="IPR039421">
    <property type="entry name" value="Type_1_exporter"/>
</dbReference>
<dbReference type="OrthoDB" id="6500128at2759"/>
<keyword evidence="8" id="KW-0067">ATP-binding</keyword>
<dbReference type="FunFam" id="1.20.1560.10:FF:000009">
    <property type="entry name" value="ABC transporter B family member 1"/>
    <property type="match status" value="1"/>
</dbReference>
<dbReference type="Gene3D" id="3.40.50.300">
    <property type="entry name" value="P-loop containing nucleotide triphosphate hydrolases"/>
    <property type="match status" value="2"/>
</dbReference>
<dbReference type="CDD" id="cd03249">
    <property type="entry name" value="ABC_MTABC3_MDL1_MDL2"/>
    <property type="match status" value="2"/>
</dbReference>
<gene>
    <name evidence="16" type="ORF">KP509_07G010800</name>
</gene>
<dbReference type="Pfam" id="PF00664">
    <property type="entry name" value="ABC_membrane"/>
    <property type="match status" value="2"/>
</dbReference>
<dbReference type="GO" id="GO:0015421">
    <property type="term" value="F:ABC-type oligopeptide transporter activity"/>
    <property type="evidence" value="ECO:0007669"/>
    <property type="project" value="TreeGrafter"/>
</dbReference>
<feature type="transmembrane region" description="Helical" evidence="13">
    <location>
        <begin position="193"/>
        <end position="214"/>
    </location>
</feature>
<keyword evidence="11" id="KW-0325">Glycoprotein</keyword>
<dbReference type="InterPro" id="IPR003439">
    <property type="entry name" value="ABC_transporter-like_ATP-bd"/>
</dbReference>
<evidence type="ECO:0000256" key="5">
    <source>
        <dbReference type="ARBA" id="ARBA00022692"/>
    </source>
</evidence>
<name>A0A8T2UC86_CERRI</name>